<dbReference type="GO" id="GO:0005634">
    <property type="term" value="C:nucleus"/>
    <property type="evidence" value="ECO:0007669"/>
    <property type="project" value="TreeGrafter"/>
</dbReference>
<dbReference type="PANTHER" id="PTHR12170:SF3">
    <property type="entry name" value="GH10162P"/>
    <property type="match status" value="1"/>
</dbReference>
<dbReference type="Proteomes" id="UP000037460">
    <property type="component" value="Unassembled WGS sequence"/>
</dbReference>
<dbReference type="InterPro" id="IPR024964">
    <property type="entry name" value="CTLH/CRA"/>
</dbReference>
<organism evidence="2 3">
    <name type="scientific">Chrysochromulina tobinii</name>
    <dbReference type="NCBI Taxonomy" id="1460289"/>
    <lineage>
        <taxon>Eukaryota</taxon>
        <taxon>Haptista</taxon>
        <taxon>Haptophyta</taxon>
        <taxon>Prymnesiophyceae</taxon>
        <taxon>Prymnesiales</taxon>
        <taxon>Chrysochromulinaceae</taxon>
        <taxon>Chrysochromulina</taxon>
    </lineage>
</organism>
<dbReference type="GO" id="GO:0005737">
    <property type="term" value="C:cytoplasm"/>
    <property type="evidence" value="ECO:0007669"/>
    <property type="project" value="TreeGrafter"/>
</dbReference>
<protein>
    <submittedName>
        <fullName evidence="2">Rmnd5a protein</fullName>
    </submittedName>
</protein>
<dbReference type="GO" id="GO:0043161">
    <property type="term" value="P:proteasome-mediated ubiquitin-dependent protein catabolic process"/>
    <property type="evidence" value="ECO:0007669"/>
    <property type="project" value="InterPro"/>
</dbReference>
<feature type="domain" description="CTLH/CRA C-terminal to LisH motif" evidence="1">
    <location>
        <begin position="266"/>
        <end position="333"/>
    </location>
</feature>
<dbReference type="PANTHER" id="PTHR12170">
    <property type="entry name" value="MACROPHAGE ERYTHROBLAST ATTACHER-RELATED"/>
    <property type="match status" value="1"/>
</dbReference>
<dbReference type="PROSITE" id="PS50896">
    <property type="entry name" value="LISH"/>
    <property type="match status" value="1"/>
</dbReference>
<accession>A0A0M0J2Z7</accession>
<comment type="caution">
    <text evidence="2">The sequence shown here is derived from an EMBL/GenBank/DDBJ whole genome shotgun (WGS) entry which is preliminary data.</text>
</comment>
<evidence type="ECO:0000313" key="2">
    <source>
        <dbReference type="EMBL" id="KOO20929.1"/>
    </source>
</evidence>
<evidence type="ECO:0000313" key="3">
    <source>
        <dbReference type="Proteomes" id="UP000037460"/>
    </source>
</evidence>
<dbReference type="GO" id="GO:0034657">
    <property type="term" value="C:GID complex"/>
    <property type="evidence" value="ECO:0007669"/>
    <property type="project" value="TreeGrafter"/>
</dbReference>
<proteinExistence type="predicted"/>
<dbReference type="GO" id="GO:0004842">
    <property type="term" value="F:ubiquitin-protein transferase activity"/>
    <property type="evidence" value="ECO:0007669"/>
    <property type="project" value="InterPro"/>
</dbReference>
<dbReference type="InterPro" id="IPR045098">
    <property type="entry name" value="Fyv10_fam"/>
</dbReference>
<dbReference type="EMBL" id="JWZX01003401">
    <property type="protein sequence ID" value="KOO20929.1"/>
    <property type="molecule type" value="Genomic_DNA"/>
</dbReference>
<name>A0A0M0J2Z7_9EUKA</name>
<dbReference type="InterPro" id="IPR006594">
    <property type="entry name" value="LisH"/>
</dbReference>
<keyword evidence="3" id="KW-1185">Reference proteome</keyword>
<gene>
    <name evidence="2" type="ORF">Ctob_000437</name>
</gene>
<evidence type="ECO:0000259" key="1">
    <source>
        <dbReference type="Pfam" id="PF10607"/>
    </source>
</evidence>
<reference evidence="3" key="1">
    <citation type="journal article" date="2015" name="PLoS Genet.">
        <title>Genome Sequence and Transcriptome Analyses of Chrysochromulina tobin: Metabolic Tools for Enhanced Algal Fitness in the Prominent Order Prymnesiales (Haptophyceae).</title>
        <authorList>
            <person name="Hovde B.T."/>
            <person name="Deodato C.R."/>
            <person name="Hunsperger H.M."/>
            <person name="Ryken S.A."/>
            <person name="Yost W."/>
            <person name="Jha R.K."/>
            <person name="Patterson J."/>
            <person name="Monnat R.J. Jr."/>
            <person name="Barlow S.B."/>
            <person name="Starkenburg S.R."/>
            <person name="Cattolico R.A."/>
        </authorList>
    </citation>
    <scope>NUCLEOTIDE SEQUENCE</scope>
    <source>
        <strain evidence="3">CCMP291</strain>
    </source>
</reference>
<dbReference type="OrthoDB" id="1933281at2759"/>
<dbReference type="AlphaFoldDB" id="A0A0M0J2Z7"/>
<dbReference type="Pfam" id="PF10607">
    <property type="entry name" value="CTLH"/>
    <property type="match status" value="1"/>
</dbReference>
<sequence length="405" mass="44755">MMMDLTTAIDTISKKRRLDPSVQKIDELLELLEGWETRVRGGSDEAVTKEFAALREQVQRQETKQVIAAHHKDVVSAATKLGKVADKVYPNLEHAVPHCSFAPELVYRAIYEHLLVSGRFEAARVFSAEAELVDQHALTEEMQLMYAACRELEAGGTELVSAWLQEHGHELRDHGAMLELEVLQLRFTQRVLSGDTAGALQTLRDFSTRQLLRAGASDDGSGPRPGVWSAPRMAGTKGVAQTYPLTGTSFDGARWPVQSSQLTAEARMRKLAGALAYAHQPASSPYAEMLNEPAQRAQLRDLFTKEYLLRLRRPASSSLETLVDAGTLALPKLAKLASVLKDKYARICLEGDTLPLEIDLGPRFVRHSVFTCPISKLARGSRSARFKCPYCPVESSMDDAKALDL</sequence>